<evidence type="ECO:0000259" key="1">
    <source>
        <dbReference type="Pfam" id="PF12867"/>
    </source>
</evidence>
<reference evidence="2 3" key="1">
    <citation type="submission" date="2019-07" db="EMBL/GenBank/DDBJ databases">
        <title>Characterization of Brevibacillus brevis HK544, as a potential biocontrol agent.</title>
        <authorList>
            <person name="Kim H."/>
        </authorList>
    </citation>
    <scope>NUCLEOTIDE SEQUENCE [LARGE SCALE GENOMIC DNA]</scope>
    <source>
        <strain evidence="2 3">HK544</strain>
    </source>
</reference>
<dbReference type="RefSeq" id="WP_144615330.1">
    <property type="nucleotide sequence ID" value="NZ_CP042161.1"/>
</dbReference>
<dbReference type="Proteomes" id="UP000317713">
    <property type="component" value="Chromosome"/>
</dbReference>
<feature type="domain" description="DinB-like" evidence="1">
    <location>
        <begin position="11"/>
        <end position="145"/>
    </location>
</feature>
<gene>
    <name evidence="2" type="ORF">FPS98_08775</name>
</gene>
<evidence type="ECO:0000313" key="3">
    <source>
        <dbReference type="Proteomes" id="UP000317713"/>
    </source>
</evidence>
<organism evidence="2 3">
    <name type="scientific">Brevibacillus brevis</name>
    <name type="common">Bacillus brevis</name>
    <dbReference type="NCBI Taxonomy" id="1393"/>
    <lineage>
        <taxon>Bacteria</taxon>
        <taxon>Bacillati</taxon>
        <taxon>Bacillota</taxon>
        <taxon>Bacilli</taxon>
        <taxon>Bacillales</taxon>
        <taxon>Paenibacillaceae</taxon>
        <taxon>Brevibacillus</taxon>
    </lineage>
</organism>
<protein>
    <submittedName>
        <fullName evidence="2">DinB family protein</fullName>
    </submittedName>
</protein>
<dbReference type="InterPro" id="IPR024775">
    <property type="entry name" value="DinB-like"/>
</dbReference>
<evidence type="ECO:0000313" key="2">
    <source>
        <dbReference type="EMBL" id="QDS34064.1"/>
    </source>
</evidence>
<dbReference type="Gene3D" id="1.20.120.450">
    <property type="entry name" value="dinb family like domain"/>
    <property type="match status" value="1"/>
</dbReference>
<dbReference type="InterPro" id="IPR034660">
    <property type="entry name" value="DinB/YfiT-like"/>
</dbReference>
<dbReference type="SUPFAM" id="SSF109854">
    <property type="entry name" value="DinB/YfiT-like putative metalloenzymes"/>
    <property type="match status" value="1"/>
</dbReference>
<name>A0A517I5B7_BREBE</name>
<dbReference type="Pfam" id="PF12867">
    <property type="entry name" value="DinB_2"/>
    <property type="match status" value="1"/>
</dbReference>
<accession>A0A517I5B7</accession>
<dbReference type="AlphaFoldDB" id="A0A517I5B7"/>
<sequence length="150" mass="17590">MNDLLSRLSQIIDVVPQQLKGLPETSLSTRPAPNKWSSKEILGHLCDSAVNNLFRFINLQIEEEPFSVQKYDQDRWVRLQNYQHESTVEIVQFWIYLNKSIIRVISTTPEEKYSCMCKLPNGDTVTFQWLVSDYLSHMEHHLRQIPVNSI</sequence>
<proteinExistence type="predicted"/>
<dbReference type="EMBL" id="CP042161">
    <property type="protein sequence ID" value="QDS34064.1"/>
    <property type="molecule type" value="Genomic_DNA"/>
</dbReference>